<name>W1YQN5_9ZZZZ</name>
<dbReference type="EMBL" id="AZMM01001121">
    <property type="protein sequence ID" value="ETJ44878.1"/>
    <property type="molecule type" value="Genomic_DNA"/>
</dbReference>
<organism evidence="2">
    <name type="scientific">human gut metagenome</name>
    <dbReference type="NCBI Taxonomy" id="408170"/>
    <lineage>
        <taxon>unclassified sequences</taxon>
        <taxon>metagenomes</taxon>
        <taxon>organismal metagenomes</taxon>
    </lineage>
</organism>
<evidence type="ECO:0000259" key="1">
    <source>
        <dbReference type="Pfam" id="PF04002"/>
    </source>
</evidence>
<protein>
    <recommendedName>
        <fullName evidence="1">RadC-like JAB domain-containing protein</fullName>
    </recommendedName>
</protein>
<evidence type="ECO:0000313" key="2">
    <source>
        <dbReference type="EMBL" id="ETJ44878.1"/>
    </source>
</evidence>
<feature type="non-terminal residue" evidence="2">
    <location>
        <position position="1"/>
    </location>
</feature>
<dbReference type="InterPro" id="IPR025657">
    <property type="entry name" value="RadC_JAB"/>
</dbReference>
<dbReference type="Gene3D" id="3.40.140.10">
    <property type="entry name" value="Cytidine Deaminase, domain 2"/>
    <property type="match status" value="1"/>
</dbReference>
<gene>
    <name evidence="2" type="ORF">Q604_UNBC01121G0001</name>
</gene>
<reference evidence="2" key="1">
    <citation type="submission" date="2013-12" db="EMBL/GenBank/DDBJ databases">
        <title>A Varibaculum cambriense genome reconstructed from a premature infant gut community with otherwise low bacterial novelty that shifts toward anaerobic metabolism during the third week of life.</title>
        <authorList>
            <person name="Brown C.T."/>
            <person name="Sharon I."/>
            <person name="Thomas B.C."/>
            <person name="Castelle C.J."/>
            <person name="Morowitz M.J."/>
            <person name="Banfield J.F."/>
        </authorList>
    </citation>
    <scope>NUCLEOTIDE SEQUENCE</scope>
</reference>
<dbReference type="Pfam" id="PF04002">
    <property type="entry name" value="RadC"/>
    <property type="match status" value="1"/>
</dbReference>
<accession>W1YQN5</accession>
<feature type="domain" description="RadC-like JAB" evidence="1">
    <location>
        <begin position="1"/>
        <end position="23"/>
    </location>
</feature>
<comment type="caution">
    <text evidence="2">The sequence shown here is derived from an EMBL/GenBank/DDBJ whole genome shotgun (WGS) entry which is preliminary data.</text>
</comment>
<proteinExistence type="predicted"/>
<sequence length="28" mass="3075">QFMGIPVLDHIIIGDNEFTSLSEIGKLS</sequence>
<dbReference type="AlphaFoldDB" id="W1YQN5"/>